<keyword evidence="3" id="KW-1185">Reference proteome</keyword>
<dbReference type="GO" id="GO:0004497">
    <property type="term" value="F:monooxygenase activity"/>
    <property type="evidence" value="ECO:0007669"/>
    <property type="project" value="UniProtKB-KW"/>
</dbReference>
<evidence type="ECO:0000259" key="1">
    <source>
        <dbReference type="PROSITE" id="PS51725"/>
    </source>
</evidence>
<dbReference type="Pfam" id="PF03992">
    <property type="entry name" value="ABM"/>
    <property type="match status" value="1"/>
</dbReference>
<evidence type="ECO:0000313" key="3">
    <source>
        <dbReference type="Proteomes" id="UP001597045"/>
    </source>
</evidence>
<gene>
    <name evidence="2" type="ORF">ACFQ1S_05860</name>
</gene>
<evidence type="ECO:0000313" key="2">
    <source>
        <dbReference type="EMBL" id="MFD1045149.1"/>
    </source>
</evidence>
<dbReference type="Proteomes" id="UP001597045">
    <property type="component" value="Unassembled WGS sequence"/>
</dbReference>
<keyword evidence="2" id="KW-0503">Monooxygenase</keyword>
<protein>
    <submittedName>
        <fullName evidence="2">Quinol monooxygenase</fullName>
        <ecNumber evidence="2">1.-.-.-</ecNumber>
    </submittedName>
</protein>
<dbReference type="InterPro" id="IPR007138">
    <property type="entry name" value="ABM_dom"/>
</dbReference>
<accession>A0ABW3M6E0</accession>
<sequence length="101" mass="11598">MIVEYLRYTVAADQAAQFEEAYEKAAEHLLASPHCLGYDVARCSEEPTSYIVRIHWDSAEGHIEGFRKSPQFGPFFGLVKPFFSDIAEMRHYELVSDHQKS</sequence>
<comment type="caution">
    <text evidence="2">The sequence shown here is derived from an EMBL/GenBank/DDBJ whole genome shotgun (WGS) entry which is preliminary data.</text>
</comment>
<dbReference type="EMBL" id="JBHTIS010000219">
    <property type="protein sequence ID" value="MFD1045149.1"/>
    <property type="molecule type" value="Genomic_DNA"/>
</dbReference>
<dbReference type="InterPro" id="IPR011008">
    <property type="entry name" value="Dimeric_a/b-barrel"/>
</dbReference>
<dbReference type="EC" id="1.-.-.-" evidence="2"/>
<dbReference type="SUPFAM" id="SSF54909">
    <property type="entry name" value="Dimeric alpha+beta barrel"/>
    <property type="match status" value="1"/>
</dbReference>
<keyword evidence="2" id="KW-0560">Oxidoreductase</keyword>
<feature type="domain" description="ABM" evidence="1">
    <location>
        <begin position="2"/>
        <end position="92"/>
    </location>
</feature>
<organism evidence="2 3">
    <name type="scientific">Kibdelosporangium lantanae</name>
    <dbReference type="NCBI Taxonomy" id="1497396"/>
    <lineage>
        <taxon>Bacteria</taxon>
        <taxon>Bacillati</taxon>
        <taxon>Actinomycetota</taxon>
        <taxon>Actinomycetes</taxon>
        <taxon>Pseudonocardiales</taxon>
        <taxon>Pseudonocardiaceae</taxon>
        <taxon>Kibdelosporangium</taxon>
    </lineage>
</organism>
<name>A0ABW3M6E0_9PSEU</name>
<proteinExistence type="predicted"/>
<dbReference type="PROSITE" id="PS51725">
    <property type="entry name" value="ABM"/>
    <property type="match status" value="1"/>
</dbReference>
<reference evidence="3" key="1">
    <citation type="journal article" date="2019" name="Int. J. Syst. Evol. Microbiol.">
        <title>The Global Catalogue of Microorganisms (GCM) 10K type strain sequencing project: providing services to taxonomists for standard genome sequencing and annotation.</title>
        <authorList>
            <consortium name="The Broad Institute Genomics Platform"/>
            <consortium name="The Broad Institute Genome Sequencing Center for Infectious Disease"/>
            <person name="Wu L."/>
            <person name="Ma J."/>
        </authorList>
    </citation>
    <scope>NUCLEOTIDE SEQUENCE [LARGE SCALE GENOMIC DNA]</scope>
    <source>
        <strain evidence="3">JCM 31486</strain>
    </source>
</reference>
<dbReference type="Gene3D" id="3.30.70.100">
    <property type="match status" value="1"/>
</dbReference>